<evidence type="ECO:0000313" key="3">
    <source>
        <dbReference type="Proteomes" id="UP000000763"/>
    </source>
</evidence>
<evidence type="ECO:0000313" key="2">
    <source>
        <dbReference type="EMBL" id="AAX95785.1"/>
    </source>
</evidence>
<accession>Q2R9W6</accession>
<feature type="region of interest" description="Disordered" evidence="1">
    <location>
        <begin position="262"/>
        <end position="289"/>
    </location>
</feature>
<reference evidence="3" key="2">
    <citation type="journal article" date="2008" name="Nucleic Acids Res.">
        <title>The rice annotation project database (RAP-DB): 2008 update.</title>
        <authorList>
            <consortium name="The rice annotation project (RAP)"/>
        </authorList>
    </citation>
    <scope>GENOME REANNOTATION</scope>
    <source>
        <strain evidence="3">cv. Nipponbare</strain>
    </source>
</reference>
<evidence type="ECO:0000256" key="1">
    <source>
        <dbReference type="SAM" id="MobiDB-lite"/>
    </source>
</evidence>
<feature type="compositionally biased region" description="Basic residues" evidence="1">
    <location>
        <begin position="20"/>
        <end position="31"/>
    </location>
</feature>
<feature type="region of interest" description="Disordered" evidence="1">
    <location>
        <begin position="1"/>
        <end position="84"/>
    </location>
</feature>
<sequence>MAAASGIKERREANGGARPCARRRWKGRHGAGAKEEASGRSDGFGVAQGDSRRVAAQGTARGERGRQRRKIEPRRGEQLEDVGEGFRLGAHRQEEMTSAAILWWEREGRRGSAAGISEGGGESGPTRYPEIWGQGRAAQTGFAVRWQRPSFGQGRRRTRRGWNDSTARCLRTWSSTRRPGVPMAAELRRLGETKQGEEEARGGFYRGGVGASRSVRGSMRAGARPAFTGDVGVFVGGTKQRMARMRWAVEAVDRAVGIEPRARAGTARRGQGGAWRPGARRQGHSLPWR</sequence>
<reference evidence="3" key="1">
    <citation type="journal article" date="2005" name="Nature">
        <title>The map-based sequence of the rice genome.</title>
        <authorList>
            <consortium name="International rice genome sequencing project (IRGSP)"/>
            <person name="Matsumoto T."/>
            <person name="Wu J."/>
            <person name="Kanamori H."/>
            <person name="Katayose Y."/>
            <person name="Fujisawa M."/>
            <person name="Namiki N."/>
            <person name="Mizuno H."/>
            <person name="Yamamoto K."/>
            <person name="Antonio B.A."/>
            <person name="Baba T."/>
            <person name="Sakata K."/>
            <person name="Nagamura Y."/>
            <person name="Aoki H."/>
            <person name="Arikawa K."/>
            <person name="Arita K."/>
            <person name="Bito T."/>
            <person name="Chiden Y."/>
            <person name="Fujitsuka N."/>
            <person name="Fukunaka R."/>
            <person name="Hamada M."/>
            <person name="Harada C."/>
            <person name="Hayashi A."/>
            <person name="Hijishita S."/>
            <person name="Honda M."/>
            <person name="Hosokawa S."/>
            <person name="Ichikawa Y."/>
            <person name="Idonuma A."/>
            <person name="Iijima M."/>
            <person name="Ikeda M."/>
            <person name="Ikeno M."/>
            <person name="Ito K."/>
            <person name="Ito S."/>
            <person name="Ito T."/>
            <person name="Ito Y."/>
            <person name="Ito Y."/>
            <person name="Iwabuchi A."/>
            <person name="Kamiya K."/>
            <person name="Karasawa W."/>
            <person name="Kurita K."/>
            <person name="Katagiri S."/>
            <person name="Kikuta A."/>
            <person name="Kobayashi H."/>
            <person name="Kobayashi N."/>
            <person name="Machita K."/>
            <person name="Maehara T."/>
            <person name="Masukawa M."/>
            <person name="Mizubayashi T."/>
            <person name="Mukai Y."/>
            <person name="Nagasaki H."/>
            <person name="Nagata Y."/>
            <person name="Naito S."/>
            <person name="Nakashima M."/>
            <person name="Nakama Y."/>
            <person name="Nakamichi Y."/>
            <person name="Nakamura M."/>
            <person name="Meguro A."/>
            <person name="Negishi M."/>
            <person name="Ohta I."/>
            <person name="Ohta T."/>
            <person name="Okamoto M."/>
            <person name="Ono N."/>
            <person name="Saji S."/>
            <person name="Sakaguchi M."/>
            <person name="Sakai K."/>
            <person name="Shibata M."/>
            <person name="Shimokawa T."/>
            <person name="Song J."/>
            <person name="Takazaki Y."/>
            <person name="Terasawa K."/>
            <person name="Tsugane M."/>
            <person name="Tsuji K."/>
            <person name="Ueda S."/>
            <person name="Waki K."/>
            <person name="Yamagata H."/>
            <person name="Yamamoto M."/>
            <person name="Yamamoto S."/>
            <person name="Yamane H."/>
            <person name="Yoshiki S."/>
            <person name="Yoshihara R."/>
            <person name="Yukawa K."/>
            <person name="Zhong H."/>
            <person name="Yano M."/>
            <person name="Yuan Q."/>
            <person name="Ouyang S."/>
            <person name="Liu J."/>
            <person name="Jones K.M."/>
            <person name="Gansberger K."/>
            <person name="Moffat K."/>
            <person name="Hill J."/>
            <person name="Bera J."/>
            <person name="Fadrosh D."/>
            <person name="Jin S."/>
            <person name="Johri S."/>
            <person name="Kim M."/>
            <person name="Overton L."/>
            <person name="Reardon M."/>
            <person name="Tsitrin T."/>
            <person name="Vuong H."/>
            <person name="Weaver B."/>
            <person name="Ciecko A."/>
            <person name="Tallon L."/>
            <person name="Jackson J."/>
            <person name="Pai G."/>
            <person name="Aken S.V."/>
            <person name="Utterback T."/>
            <person name="Reidmuller S."/>
            <person name="Feldblyum T."/>
            <person name="Hsiao J."/>
            <person name="Zismann V."/>
            <person name="Iobst S."/>
            <person name="de Vazeille A.R."/>
            <person name="Buell C.R."/>
            <person name="Ying K."/>
            <person name="Li Y."/>
            <person name="Lu T."/>
            <person name="Huang Y."/>
            <person name="Zhao Q."/>
            <person name="Feng Q."/>
            <person name="Zhang L."/>
            <person name="Zhu J."/>
            <person name="Weng Q."/>
            <person name="Mu J."/>
            <person name="Lu Y."/>
            <person name="Fan D."/>
            <person name="Liu Y."/>
            <person name="Guan J."/>
            <person name="Zhang Y."/>
            <person name="Yu S."/>
            <person name="Liu X."/>
            <person name="Zhang Y."/>
            <person name="Hong G."/>
            <person name="Han B."/>
            <person name="Choisne N."/>
            <person name="Demange N."/>
            <person name="Orjeda G."/>
            <person name="Samain S."/>
            <person name="Cattolico L."/>
            <person name="Pelletier E."/>
            <person name="Couloux A."/>
            <person name="Segurens B."/>
            <person name="Wincker P."/>
            <person name="D'Hont A."/>
            <person name="Scarpelli C."/>
            <person name="Weissenbach J."/>
            <person name="Salanoubat M."/>
            <person name="Quetier F."/>
            <person name="Yu Y."/>
            <person name="Kim H.R."/>
            <person name="Rambo T."/>
            <person name="Currie J."/>
            <person name="Collura K."/>
            <person name="Luo M."/>
            <person name="Yang T."/>
            <person name="Ammiraju J.S.S."/>
            <person name="Engler F."/>
            <person name="Soderlund C."/>
            <person name="Wing R.A."/>
            <person name="Palmer L.E."/>
            <person name="de la Bastide M."/>
            <person name="Spiegel L."/>
            <person name="Nascimento L."/>
            <person name="Zutavern T."/>
            <person name="O'Shaughnessy A."/>
            <person name="Dike S."/>
            <person name="Dedhia N."/>
            <person name="Preston R."/>
            <person name="Balija V."/>
            <person name="McCombie W.R."/>
            <person name="Chow T."/>
            <person name="Chen H."/>
            <person name="Chung M."/>
            <person name="Chen C."/>
            <person name="Shaw J."/>
            <person name="Wu H."/>
            <person name="Hsiao K."/>
            <person name="Chao Y."/>
            <person name="Chu M."/>
            <person name="Cheng C."/>
            <person name="Hour A."/>
            <person name="Lee P."/>
            <person name="Lin S."/>
            <person name="Lin Y."/>
            <person name="Liou J."/>
            <person name="Liu S."/>
            <person name="Hsing Y."/>
            <person name="Raghuvanshi S."/>
            <person name="Mohanty A."/>
            <person name="Bharti A.K."/>
            <person name="Gaur A."/>
            <person name="Gupta V."/>
            <person name="Kumar D."/>
            <person name="Ravi V."/>
            <person name="Vij S."/>
            <person name="Kapur A."/>
            <person name="Khurana P."/>
            <person name="Khurana P."/>
            <person name="Khurana J.P."/>
            <person name="Tyagi A.K."/>
            <person name="Gaikwad K."/>
            <person name="Singh A."/>
            <person name="Dalal V."/>
            <person name="Srivastava S."/>
            <person name="Dixit A."/>
            <person name="Pal A.K."/>
            <person name="Ghazi I.A."/>
            <person name="Yadav M."/>
            <person name="Pandit A."/>
            <person name="Bhargava A."/>
            <person name="Sureshbabu K."/>
            <person name="Batra K."/>
            <person name="Sharma T.R."/>
            <person name="Mohapatra T."/>
            <person name="Singh N.K."/>
            <person name="Messing J."/>
            <person name="Nelson A.B."/>
            <person name="Fuks G."/>
            <person name="Kavchok S."/>
            <person name="Keizer G."/>
            <person name="Linton E."/>
            <person name="Llaca V."/>
            <person name="Song R."/>
            <person name="Tanyolac B."/>
            <person name="Young S."/>
            <person name="Ho-Il K."/>
            <person name="Hahn J.H."/>
            <person name="Sangsakoo G."/>
            <person name="Vanavichit A."/>
            <person name="de Mattos Luiz.A.T."/>
            <person name="Zimmer P.D."/>
            <person name="Malone G."/>
            <person name="Dellagostin O."/>
            <person name="de Oliveira A.C."/>
            <person name="Bevan M."/>
            <person name="Bancroft I."/>
            <person name="Minx P."/>
            <person name="Cordum H."/>
            <person name="Wilson R."/>
            <person name="Cheng Z."/>
            <person name="Jin W."/>
            <person name="Jiang J."/>
            <person name="Leong S.A."/>
            <person name="Iwama H."/>
            <person name="Gojobori T."/>
            <person name="Itoh T."/>
            <person name="Niimura Y."/>
            <person name="Fujii Y."/>
            <person name="Habara T."/>
            <person name="Sakai H."/>
            <person name="Sato Y."/>
            <person name="Wilson G."/>
            <person name="Kumar K."/>
            <person name="McCouch S."/>
            <person name="Juretic N."/>
            <person name="Hoen D."/>
            <person name="Wright S."/>
            <person name="Bruskiewich R."/>
            <person name="Bureau T."/>
            <person name="Miyao A."/>
            <person name="Hirochika H."/>
            <person name="Nishikawa T."/>
            <person name="Kadowaki K."/>
            <person name="Sugiura M."/>
            <person name="Burr B."/>
            <person name="Sasaki T."/>
        </authorList>
    </citation>
    <scope>NUCLEOTIDE SEQUENCE [LARGE SCALE GENOMIC DNA]</scope>
    <source>
        <strain evidence="3">cv. Nipponbare</strain>
    </source>
</reference>
<gene>
    <name evidence="2" type="ordered locus">LOC_Os11g07340</name>
</gene>
<name>Q2R9W6_ORYSJ</name>
<organism evidence="2 3">
    <name type="scientific">Oryza sativa subsp. japonica</name>
    <name type="common">Rice</name>
    <dbReference type="NCBI Taxonomy" id="39947"/>
    <lineage>
        <taxon>Eukaryota</taxon>
        <taxon>Viridiplantae</taxon>
        <taxon>Streptophyta</taxon>
        <taxon>Embryophyta</taxon>
        <taxon>Tracheophyta</taxon>
        <taxon>Spermatophyta</taxon>
        <taxon>Magnoliopsida</taxon>
        <taxon>Liliopsida</taxon>
        <taxon>Poales</taxon>
        <taxon>Poaceae</taxon>
        <taxon>BOP clade</taxon>
        <taxon>Oryzoideae</taxon>
        <taxon>Oryzeae</taxon>
        <taxon>Oryzinae</taxon>
        <taxon>Oryza</taxon>
        <taxon>Oryza sativa</taxon>
    </lineage>
</organism>
<protein>
    <submittedName>
        <fullName evidence="2">Uncharacterized protein</fullName>
    </submittedName>
</protein>
<dbReference type="EMBL" id="AC120539">
    <property type="protein sequence ID" value="AAX95785.1"/>
    <property type="molecule type" value="Genomic_DNA"/>
</dbReference>
<proteinExistence type="predicted"/>
<dbReference type="Proteomes" id="UP000000763">
    <property type="component" value="Chromosome 11"/>
</dbReference>
<dbReference type="AlphaFoldDB" id="Q2R9W6"/>